<protein>
    <submittedName>
        <fullName evidence="1">Uncharacterized protein</fullName>
    </submittedName>
</protein>
<dbReference type="EMBL" id="AWXR01000002">
    <property type="protein sequence ID" value="ERM84786.1"/>
    <property type="molecule type" value="Genomic_DNA"/>
</dbReference>
<organism evidence="1 2">
    <name type="scientific">Rhodonellum psychrophilum GCM71 = DSM 17998</name>
    <dbReference type="NCBI Taxonomy" id="1123057"/>
    <lineage>
        <taxon>Bacteria</taxon>
        <taxon>Pseudomonadati</taxon>
        <taxon>Bacteroidota</taxon>
        <taxon>Cytophagia</taxon>
        <taxon>Cytophagales</taxon>
        <taxon>Cytophagaceae</taxon>
        <taxon>Rhodonellum</taxon>
    </lineage>
</organism>
<keyword evidence="2" id="KW-1185">Reference proteome</keyword>
<name>U5C752_9BACT</name>
<dbReference type="AlphaFoldDB" id="U5C752"/>
<dbReference type="Proteomes" id="UP000016843">
    <property type="component" value="Unassembled WGS sequence"/>
</dbReference>
<evidence type="ECO:0000313" key="2">
    <source>
        <dbReference type="Proteomes" id="UP000016843"/>
    </source>
</evidence>
<accession>U5C752</accession>
<gene>
    <name evidence="1" type="ORF">P872_24055</name>
</gene>
<sequence>MRHKVIFFLKSIQTSAGNNFKFIVSSNLTSGGKRAFQ</sequence>
<comment type="caution">
    <text evidence="1">The sequence shown here is derived from an EMBL/GenBank/DDBJ whole genome shotgun (WGS) entry which is preliminary data.</text>
</comment>
<evidence type="ECO:0000313" key="1">
    <source>
        <dbReference type="EMBL" id="ERM84786.1"/>
    </source>
</evidence>
<proteinExistence type="predicted"/>
<reference evidence="1 2" key="1">
    <citation type="journal article" date="2013" name="Genome Announc.">
        <title>Draft Genome Sequence of the Psychrophilic and Alkaliphilic Rhodonellum psychrophilum Strain GCM71T.</title>
        <authorList>
            <person name="Hauptmann A.L."/>
            <person name="Glaring M.A."/>
            <person name="Hallin P.F."/>
            <person name="Prieme A."/>
            <person name="Stougaard P."/>
        </authorList>
    </citation>
    <scope>NUCLEOTIDE SEQUENCE [LARGE SCALE GENOMIC DNA]</scope>
    <source>
        <strain evidence="1 2">GCM71</strain>
    </source>
</reference>